<dbReference type="CDD" id="cd16514">
    <property type="entry name" value="RING-HC_LONFs_rpt2"/>
    <property type="match status" value="1"/>
</dbReference>
<dbReference type="PROSITE" id="PS00518">
    <property type="entry name" value="ZF_RING_1"/>
    <property type="match status" value="1"/>
</dbReference>
<evidence type="ECO:0000256" key="1">
    <source>
        <dbReference type="ARBA" id="ARBA00022723"/>
    </source>
</evidence>
<evidence type="ECO:0000256" key="2">
    <source>
        <dbReference type="ARBA" id="ARBA00022771"/>
    </source>
</evidence>
<evidence type="ECO:0000259" key="5">
    <source>
        <dbReference type="PROSITE" id="PS50089"/>
    </source>
</evidence>
<dbReference type="PANTHER" id="PTHR23327">
    <property type="entry name" value="RING FINGER PROTEIN 127"/>
    <property type="match status" value="1"/>
</dbReference>
<dbReference type="PROSITE" id="PS50089">
    <property type="entry name" value="ZF_RING_2"/>
    <property type="match status" value="1"/>
</dbReference>
<evidence type="ECO:0000259" key="6">
    <source>
        <dbReference type="PROSITE" id="PS51787"/>
    </source>
</evidence>
<dbReference type="PROSITE" id="PS51787">
    <property type="entry name" value="LON_N"/>
    <property type="match status" value="1"/>
</dbReference>
<gene>
    <name evidence="7" type="ORF">B5V51_12267</name>
</gene>
<feature type="domain" description="Lon N-terminal" evidence="6">
    <location>
        <begin position="167"/>
        <end position="372"/>
    </location>
</feature>
<evidence type="ECO:0008006" key="8">
    <source>
        <dbReference type="Google" id="ProtNLM"/>
    </source>
</evidence>
<dbReference type="SUPFAM" id="SSF88697">
    <property type="entry name" value="PUA domain-like"/>
    <property type="match status" value="1"/>
</dbReference>
<evidence type="ECO:0000256" key="3">
    <source>
        <dbReference type="ARBA" id="ARBA00022833"/>
    </source>
</evidence>
<dbReference type="InterPro" id="IPR013083">
    <property type="entry name" value="Znf_RING/FYVE/PHD"/>
</dbReference>
<proteinExistence type="predicted"/>
<comment type="caution">
    <text evidence="7">The sequence shown here is derived from an EMBL/GenBank/DDBJ whole genome shotgun (WGS) entry which is preliminary data.</text>
</comment>
<dbReference type="InterPro" id="IPR017907">
    <property type="entry name" value="Znf_RING_CS"/>
</dbReference>
<keyword evidence="3" id="KW-0862">Zinc</keyword>
<dbReference type="GO" id="GO:0008270">
    <property type="term" value="F:zinc ion binding"/>
    <property type="evidence" value="ECO:0007669"/>
    <property type="project" value="UniProtKB-KW"/>
</dbReference>
<accession>A0A2A4IWF8</accession>
<dbReference type="AlphaFoldDB" id="A0A2A4IWF8"/>
<evidence type="ECO:0000256" key="4">
    <source>
        <dbReference type="PROSITE-ProRule" id="PRU00175"/>
    </source>
</evidence>
<dbReference type="SMART" id="SM00464">
    <property type="entry name" value="LON"/>
    <property type="match status" value="1"/>
</dbReference>
<name>A0A2A4IWF8_HELVI</name>
<evidence type="ECO:0000313" key="7">
    <source>
        <dbReference type="EMBL" id="PCG63460.1"/>
    </source>
</evidence>
<dbReference type="SUPFAM" id="SSF57850">
    <property type="entry name" value="RING/U-box"/>
    <property type="match status" value="1"/>
</dbReference>
<dbReference type="SMART" id="SM00184">
    <property type="entry name" value="RING"/>
    <property type="match status" value="1"/>
</dbReference>
<feature type="domain" description="RING-type" evidence="5">
    <location>
        <begin position="94"/>
        <end position="131"/>
    </location>
</feature>
<protein>
    <recommendedName>
        <fullName evidence="8">RING-type domain-containing protein</fullName>
    </recommendedName>
</protein>
<dbReference type="Gene3D" id="2.30.130.40">
    <property type="entry name" value="LON domain-like"/>
    <property type="match status" value="1"/>
</dbReference>
<dbReference type="InterPro" id="IPR015947">
    <property type="entry name" value="PUA-like_sf"/>
</dbReference>
<dbReference type="InterPro" id="IPR001841">
    <property type="entry name" value="Znf_RING"/>
</dbReference>
<dbReference type="InterPro" id="IPR046336">
    <property type="entry name" value="Lon_prtase_N_sf"/>
</dbReference>
<dbReference type="InterPro" id="IPR003111">
    <property type="entry name" value="Lon_prtase_N"/>
</dbReference>
<dbReference type="Pfam" id="PF02190">
    <property type="entry name" value="LON_substr_bdg"/>
    <property type="match status" value="1"/>
</dbReference>
<sequence length="377" mass="42741">MSQDVWGFFVKFGSARYNHAVELLRVGKHFDAAPHLALVATSGQTDFRQARKLLIQVLTLLSRKRDPKMLAVELNVVIRRLSSTSWLKQADMECILCCDYFANPVTTPCGHMFCRSCLERTMDYKRRCPLCLHSLKRFNLSHISNTTFVEGALKSINAIPSSPFPETELIPIIVCTVGYPSISCPLLIFDARYCRMVRRVLQTGTRKFGIVATDTSKDYVDYGTVLEVRDCIQLADGSSILSTIGLSRFKVVERCIRDGYEVARVLPIVDEVPVETMEMWDMKVLGHQIITKALVWLSRLPESKIEAMENAFGSMPLDEDEDEWWNSTDGPAWLWWLVAVLPLRTQIKLLILSTDSLLKRMRAVCCTLEALDLHATA</sequence>
<dbReference type="Pfam" id="PF13923">
    <property type="entry name" value="zf-C3HC4_2"/>
    <property type="match status" value="1"/>
</dbReference>
<dbReference type="STRING" id="7102.A0A2A4IWF8"/>
<dbReference type="EMBL" id="NWSH01006407">
    <property type="protein sequence ID" value="PCG63460.1"/>
    <property type="molecule type" value="Genomic_DNA"/>
</dbReference>
<keyword evidence="2 4" id="KW-0863">Zinc-finger</keyword>
<organism evidence="7">
    <name type="scientific">Heliothis virescens</name>
    <name type="common">Tobacco budworm moth</name>
    <dbReference type="NCBI Taxonomy" id="7102"/>
    <lineage>
        <taxon>Eukaryota</taxon>
        <taxon>Metazoa</taxon>
        <taxon>Ecdysozoa</taxon>
        <taxon>Arthropoda</taxon>
        <taxon>Hexapoda</taxon>
        <taxon>Insecta</taxon>
        <taxon>Pterygota</taxon>
        <taxon>Neoptera</taxon>
        <taxon>Endopterygota</taxon>
        <taxon>Lepidoptera</taxon>
        <taxon>Glossata</taxon>
        <taxon>Ditrysia</taxon>
        <taxon>Noctuoidea</taxon>
        <taxon>Noctuidae</taxon>
        <taxon>Heliothinae</taxon>
        <taxon>Heliothis</taxon>
    </lineage>
</organism>
<dbReference type="GO" id="GO:0061630">
    <property type="term" value="F:ubiquitin protein ligase activity"/>
    <property type="evidence" value="ECO:0007669"/>
    <property type="project" value="TreeGrafter"/>
</dbReference>
<keyword evidence="1" id="KW-0479">Metal-binding</keyword>
<dbReference type="Gene3D" id="3.30.40.10">
    <property type="entry name" value="Zinc/RING finger domain, C3HC4 (zinc finger)"/>
    <property type="match status" value="1"/>
</dbReference>
<reference evidence="7" key="1">
    <citation type="submission" date="2017-09" db="EMBL/GenBank/DDBJ databases">
        <title>Contemporary evolution of a Lepidopteran species, Heliothis virescens, in response to modern agricultural practices.</title>
        <authorList>
            <person name="Fritz M.L."/>
            <person name="Deyonke A.M."/>
            <person name="Papanicolaou A."/>
            <person name="Micinski S."/>
            <person name="Westbrook J."/>
            <person name="Gould F."/>
        </authorList>
    </citation>
    <scope>NUCLEOTIDE SEQUENCE [LARGE SCALE GENOMIC DNA]</scope>
    <source>
        <strain evidence="7">HvINT-</strain>
        <tissue evidence="7">Whole body</tissue>
    </source>
</reference>
<dbReference type="PANTHER" id="PTHR23327:SF42">
    <property type="entry name" value="LON PEPTIDASE N-TERMINAL DOMAIN AND RING FINGER PROTEIN C14F5.10C"/>
    <property type="match status" value="1"/>
</dbReference>